<evidence type="ECO:0000256" key="1">
    <source>
        <dbReference type="SAM" id="Phobius"/>
    </source>
</evidence>
<dbReference type="Proteomes" id="UP001295684">
    <property type="component" value="Unassembled WGS sequence"/>
</dbReference>
<feature type="transmembrane region" description="Helical" evidence="1">
    <location>
        <begin position="20"/>
        <end position="36"/>
    </location>
</feature>
<feature type="transmembrane region" description="Helical" evidence="1">
    <location>
        <begin position="76"/>
        <end position="96"/>
    </location>
</feature>
<feature type="transmembrane region" description="Helical" evidence="1">
    <location>
        <begin position="42"/>
        <end position="64"/>
    </location>
</feature>
<dbReference type="SUPFAM" id="SSF103473">
    <property type="entry name" value="MFS general substrate transporter"/>
    <property type="match status" value="1"/>
</dbReference>
<proteinExistence type="predicted"/>
<accession>A0AAD1U4L9</accession>
<feature type="transmembrane region" description="Helical" evidence="1">
    <location>
        <begin position="102"/>
        <end position="122"/>
    </location>
</feature>
<dbReference type="EMBL" id="CAMPGE010003398">
    <property type="protein sequence ID" value="CAI2362232.1"/>
    <property type="molecule type" value="Genomic_DNA"/>
</dbReference>
<keyword evidence="1" id="KW-0472">Membrane</keyword>
<protein>
    <submittedName>
        <fullName evidence="2">Uncharacterized protein</fullName>
    </submittedName>
</protein>
<gene>
    <name evidence="2" type="ORF">ECRASSUSDP1_LOCUS3554</name>
</gene>
<keyword evidence="1" id="KW-1133">Transmembrane helix</keyword>
<keyword evidence="1" id="KW-0812">Transmembrane</keyword>
<organism evidence="2 3">
    <name type="scientific">Euplotes crassus</name>
    <dbReference type="NCBI Taxonomy" id="5936"/>
    <lineage>
        <taxon>Eukaryota</taxon>
        <taxon>Sar</taxon>
        <taxon>Alveolata</taxon>
        <taxon>Ciliophora</taxon>
        <taxon>Intramacronucleata</taxon>
        <taxon>Spirotrichea</taxon>
        <taxon>Hypotrichia</taxon>
        <taxon>Euplotida</taxon>
        <taxon>Euplotidae</taxon>
        <taxon>Moneuplotes</taxon>
    </lineage>
</organism>
<comment type="caution">
    <text evidence="2">The sequence shown here is derived from an EMBL/GenBank/DDBJ whole genome shotgun (WGS) entry which is preliminary data.</text>
</comment>
<dbReference type="AlphaFoldDB" id="A0AAD1U4L9"/>
<dbReference type="InterPro" id="IPR036259">
    <property type="entry name" value="MFS_trans_sf"/>
</dbReference>
<keyword evidence="3" id="KW-1185">Reference proteome</keyword>
<reference evidence="2" key="1">
    <citation type="submission" date="2023-07" db="EMBL/GenBank/DDBJ databases">
        <authorList>
            <consortium name="AG Swart"/>
            <person name="Singh M."/>
            <person name="Singh A."/>
            <person name="Seah K."/>
            <person name="Emmerich C."/>
        </authorList>
    </citation>
    <scope>NUCLEOTIDE SEQUENCE</scope>
    <source>
        <strain evidence="2">DP1</strain>
    </source>
</reference>
<evidence type="ECO:0000313" key="2">
    <source>
        <dbReference type="EMBL" id="CAI2362232.1"/>
    </source>
</evidence>
<name>A0AAD1U4L9_EUPCR</name>
<sequence length="137" mass="14964">MNRKLLSRFCPKVLGTPNTLFCFLLISLIASIPLLLASSVTIIAISIFSCKIFLEGAFMISYHANSELFPALFSRFALLVCGFMGHCLSVFAPMVAEIKPDTVPISVFLITSTLGILASLILTNSRPTLETVYKSEI</sequence>
<evidence type="ECO:0000313" key="3">
    <source>
        <dbReference type="Proteomes" id="UP001295684"/>
    </source>
</evidence>